<evidence type="ECO:0000256" key="2">
    <source>
        <dbReference type="ARBA" id="ARBA00022842"/>
    </source>
</evidence>
<dbReference type="GO" id="GO:0008967">
    <property type="term" value="F:phosphoglycolate phosphatase activity"/>
    <property type="evidence" value="ECO:0007669"/>
    <property type="project" value="TreeGrafter"/>
</dbReference>
<dbReference type="SFLD" id="SFLDS00003">
    <property type="entry name" value="Haloacid_Dehalogenase"/>
    <property type="match status" value="1"/>
</dbReference>
<dbReference type="Proteomes" id="UP000294650">
    <property type="component" value="Unassembled WGS sequence"/>
</dbReference>
<dbReference type="GO" id="GO:0006281">
    <property type="term" value="P:DNA repair"/>
    <property type="evidence" value="ECO:0007669"/>
    <property type="project" value="TreeGrafter"/>
</dbReference>
<dbReference type="SFLD" id="SFLDG01129">
    <property type="entry name" value="C1.5:_HAD__Beta-PGM__Phosphata"/>
    <property type="match status" value="1"/>
</dbReference>
<comment type="caution">
    <text evidence="3">The sequence shown here is derived from an EMBL/GenBank/DDBJ whole genome shotgun (WGS) entry which is preliminary data.</text>
</comment>
<dbReference type="PANTHER" id="PTHR43434">
    <property type="entry name" value="PHOSPHOGLYCOLATE PHOSPHATASE"/>
    <property type="match status" value="1"/>
</dbReference>
<dbReference type="InterPro" id="IPR023214">
    <property type="entry name" value="HAD_sf"/>
</dbReference>
<dbReference type="PANTHER" id="PTHR43434:SF1">
    <property type="entry name" value="PHOSPHOGLYCOLATE PHOSPHATASE"/>
    <property type="match status" value="1"/>
</dbReference>
<evidence type="ECO:0000313" key="4">
    <source>
        <dbReference type="Proteomes" id="UP000294650"/>
    </source>
</evidence>
<organism evidence="3 4">
    <name type="scientific">Melghiribacillus thermohalophilus</name>
    <dbReference type="NCBI Taxonomy" id="1324956"/>
    <lineage>
        <taxon>Bacteria</taxon>
        <taxon>Bacillati</taxon>
        <taxon>Bacillota</taxon>
        <taxon>Bacilli</taxon>
        <taxon>Bacillales</taxon>
        <taxon>Bacillaceae</taxon>
        <taxon>Melghiribacillus</taxon>
    </lineage>
</organism>
<name>A0A4R3MU82_9BACI</name>
<protein>
    <submittedName>
        <fullName evidence="3">Putative hydrolase of the HAD superfamily</fullName>
    </submittedName>
</protein>
<keyword evidence="4" id="KW-1185">Reference proteome</keyword>
<dbReference type="RefSeq" id="WP_165902158.1">
    <property type="nucleotide sequence ID" value="NZ_SMAN01000017.1"/>
</dbReference>
<proteinExistence type="predicted"/>
<keyword evidence="2" id="KW-0460">Magnesium</keyword>
<dbReference type="Gene3D" id="3.40.50.1000">
    <property type="entry name" value="HAD superfamily/HAD-like"/>
    <property type="match status" value="1"/>
</dbReference>
<dbReference type="Pfam" id="PF00702">
    <property type="entry name" value="Hydrolase"/>
    <property type="match status" value="1"/>
</dbReference>
<evidence type="ECO:0000313" key="3">
    <source>
        <dbReference type="EMBL" id="TCT19655.1"/>
    </source>
</evidence>
<gene>
    <name evidence="3" type="ORF">EDD68_11749</name>
</gene>
<dbReference type="EMBL" id="SMAN01000017">
    <property type="protein sequence ID" value="TCT19655.1"/>
    <property type="molecule type" value="Genomic_DNA"/>
</dbReference>
<keyword evidence="1 3" id="KW-0378">Hydrolase</keyword>
<evidence type="ECO:0000256" key="1">
    <source>
        <dbReference type="ARBA" id="ARBA00022801"/>
    </source>
</evidence>
<dbReference type="AlphaFoldDB" id="A0A4R3MU82"/>
<dbReference type="InterPro" id="IPR050155">
    <property type="entry name" value="HAD-like_hydrolase_sf"/>
</dbReference>
<sequence length="280" mass="32432">MLKQFIQQAKVIVFDMDGTLYEGTGHFRLLAENIKHHLPEDQQQAYMSCYESFKQGNSPLKIGTVYDAEHDVIFEWDPFAERLSKARNWDNEPVSVQDVPDRLRVKDFDFQRWVPIGDGWWPPHVIGRHFGLTNEHTETAYHQTKEQMAEKQDYLTPTPGLKTFLESISPSKKLVLMTNSEKNDVQRILSQLGIDHLFKDRITSAYKPVKTRDHLERIIDTYQVNPEEVLSVGDNFMNEIAPALQLGVKAIWITQSNQVPVKDERYINVPTLENIHVIMG</sequence>
<accession>A0A4R3MU82</accession>
<dbReference type="SUPFAM" id="SSF56784">
    <property type="entry name" value="HAD-like"/>
    <property type="match status" value="1"/>
</dbReference>
<reference evidence="3 4" key="1">
    <citation type="submission" date="2019-03" db="EMBL/GenBank/DDBJ databases">
        <title>Genomic Encyclopedia of Type Strains, Phase IV (KMG-IV): sequencing the most valuable type-strain genomes for metagenomic binning, comparative biology and taxonomic classification.</title>
        <authorList>
            <person name="Goeker M."/>
        </authorList>
    </citation>
    <scope>NUCLEOTIDE SEQUENCE [LARGE SCALE GENOMIC DNA]</scope>
    <source>
        <strain evidence="3 4">DSM 25894</strain>
    </source>
</reference>
<dbReference type="InterPro" id="IPR036412">
    <property type="entry name" value="HAD-like_sf"/>
</dbReference>